<dbReference type="OrthoDB" id="3841248at2759"/>
<dbReference type="AlphaFoldDB" id="A0A6J3MCI4"/>
<evidence type="ECO:0000256" key="2">
    <source>
        <dbReference type="SAM" id="Phobius"/>
    </source>
</evidence>
<evidence type="ECO:0000256" key="1">
    <source>
        <dbReference type="SAM" id="MobiDB-lite"/>
    </source>
</evidence>
<feature type="transmembrane region" description="Helical" evidence="2">
    <location>
        <begin position="78"/>
        <end position="99"/>
    </location>
</feature>
<dbReference type="RefSeq" id="XP_033462624.1">
    <property type="nucleotide sequence ID" value="XM_033599307.1"/>
</dbReference>
<evidence type="ECO:0000313" key="4">
    <source>
        <dbReference type="RefSeq" id="XP_033462624.1"/>
    </source>
</evidence>
<proteinExistence type="predicted"/>
<evidence type="ECO:0000313" key="3">
    <source>
        <dbReference type="Proteomes" id="UP000504637"/>
    </source>
</evidence>
<reference evidence="4" key="2">
    <citation type="submission" date="2020-04" db="EMBL/GenBank/DDBJ databases">
        <authorList>
            <consortium name="NCBI Genome Project"/>
        </authorList>
    </citation>
    <scope>NUCLEOTIDE SEQUENCE</scope>
    <source>
        <strain evidence="4">CBS 342.82</strain>
    </source>
</reference>
<keyword evidence="2" id="KW-0812">Transmembrane</keyword>
<gene>
    <name evidence="4" type="ORF">K489DRAFT_162429</name>
</gene>
<reference evidence="4" key="1">
    <citation type="submission" date="2020-01" db="EMBL/GenBank/DDBJ databases">
        <authorList>
            <consortium name="DOE Joint Genome Institute"/>
            <person name="Haridas S."/>
            <person name="Albert R."/>
            <person name="Binder M."/>
            <person name="Bloem J."/>
            <person name="Labutti K."/>
            <person name="Salamov A."/>
            <person name="Andreopoulos B."/>
            <person name="Baker S.E."/>
            <person name="Barry K."/>
            <person name="Bills G."/>
            <person name="Bluhm B.H."/>
            <person name="Cannon C."/>
            <person name="Castanera R."/>
            <person name="Culley D.E."/>
            <person name="Daum C."/>
            <person name="Ezra D."/>
            <person name="Gonzalez J.B."/>
            <person name="Henrissat B."/>
            <person name="Kuo A."/>
            <person name="Liang C."/>
            <person name="Lipzen A."/>
            <person name="Lutzoni F."/>
            <person name="Magnuson J."/>
            <person name="Mondo S."/>
            <person name="Nolan M."/>
            <person name="Ohm R."/>
            <person name="Pangilinan J."/>
            <person name="Park H.-J."/>
            <person name="Ramirez L."/>
            <person name="Alfaro M."/>
            <person name="Sun H."/>
            <person name="Tritt A."/>
            <person name="Yoshinaga Y."/>
            <person name="Zwiers L.-H."/>
            <person name="Turgeon B.G."/>
            <person name="Goodwin S.B."/>
            <person name="Spatafora J.W."/>
            <person name="Crous P.W."/>
            <person name="Grigoriev I.V."/>
        </authorList>
    </citation>
    <scope>NUCLEOTIDE SEQUENCE</scope>
    <source>
        <strain evidence="4">CBS 342.82</strain>
    </source>
</reference>
<dbReference type="Proteomes" id="UP000504637">
    <property type="component" value="Unplaced"/>
</dbReference>
<feature type="transmembrane region" description="Helical" evidence="2">
    <location>
        <begin position="12"/>
        <end position="35"/>
    </location>
</feature>
<accession>A0A6J3MCI4</accession>
<protein>
    <submittedName>
        <fullName evidence="4">Uncharacterized protein</fullName>
    </submittedName>
</protein>
<name>A0A6J3MCI4_9PEZI</name>
<keyword evidence="2" id="KW-0472">Membrane</keyword>
<reference evidence="4" key="3">
    <citation type="submission" date="2025-08" db="UniProtKB">
        <authorList>
            <consortium name="RefSeq"/>
        </authorList>
    </citation>
    <scope>IDENTIFICATION</scope>
    <source>
        <strain evidence="4">CBS 342.82</strain>
    </source>
</reference>
<keyword evidence="3" id="KW-1185">Reference proteome</keyword>
<organism evidence="4">
    <name type="scientific">Dissoconium aciculare CBS 342.82</name>
    <dbReference type="NCBI Taxonomy" id="1314786"/>
    <lineage>
        <taxon>Eukaryota</taxon>
        <taxon>Fungi</taxon>
        <taxon>Dikarya</taxon>
        <taxon>Ascomycota</taxon>
        <taxon>Pezizomycotina</taxon>
        <taxon>Dothideomycetes</taxon>
        <taxon>Dothideomycetidae</taxon>
        <taxon>Mycosphaerellales</taxon>
        <taxon>Dissoconiaceae</taxon>
        <taxon>Dissoconium</taxon>
    </lineage>
</organism>
<feature type="region of interest" description="Disordered" evidence="1">
    <location>
        <begin position="158"/>
        <end position="177"/>
    </location>
</feature>
<keyword evidence="2" id="KW-1133">Transmembrane helix</keyword>
<dbReference type="GeneID" id="54357106"/>
<sequence length="177" mass="20598">MYPRKLYRPWPLWLCWIAGTYSITANILILAYYILDAYGADPKSVSGIAYFFLALHILTLVAAPTEVVLWSHHLMDPWVYFTLQAAKALYFTIFSPIALRNLFMMDVYIAIEAAVATHLILIIFAFWASFGYSLFILFKMRKMGGRYGQLSVYQQEDERATRHDRKDMKEQIYGDAR</sequence>
<feature type="transmembrane region" description="Helical" evidence="2">
    <location>
        <begin position="47"/>
        <end position="71"/>
    </location>
</feature>
<feature type="transmembrane region" description="Helical" evidence="2">
    <location>
        <begin position="119"/>
        <end position="138"/>
    </location>
</feature>